<feature type="domain" description="Reverse transcriptase zinc-binding" evidence="2">
    <location>
        <begin position="570"/>
        <end position="633"/>
    </location>
</feature>
<name>A0A699HLP2_TANCI</name>
<keyword evidence="3" id="KW-0695">RNA-directed DNA polymerase</keyword>
<evidence type="ECO:0000256" key="1">
    <source>
        <dbReference type="SAM" id="MobiDB-lite"/>
    </source>
</evidence>
<sequence length="634" mass="71428">MARDLWKACNDYGVVVDAFIPYKKSKSGKTNNVMSDQVLPSLILDDSYISDIDFILSFMVYWVRTKEMEAWDPFICNDSYESESSDDEEDAKDDGSQSGDKVTADNDVERDKVLSVDPFNLYDILNKRKDSGDDLKYPHGFTPSVINVEEVNKKVKGATSNEETKIESMELVTIKTLQGNSSFDYALSSSLGNSRGIFCVWEPTLLVNDNVTSSDNFLAVMASLIDLPLDGYAYTWDYKTANKMSSSNEGILSDRSLLLNELNDINSIDSLEADHKSKVCWAIEGDENTKFFHGILNSKRSQLAIRETLVDGEWIVDPLAVKSVFLKYFSTQLSSPVSNHICFADQFNNRLSSEQQIDLEQNASNEEINSAVWDYGTDNSPGPDGFTFELFRLFSGILIDSSMTLSHISFVDDVIFVDSALNSLSSLSKRSPWLNIIREETVLRIKGINLLDLICKKVGNELNSLFWADPGLDDLVLKHKFSRLYALDKYKQITVVEKINHTSMVDTFFRPPIGGAEEEQLDFLLSRIDGLILTNISDRSVWSLEAIGEFFVRFVRQLIDDSILPKGEVATRWVKVMPIEINVFAWRVRLDKLPTRSNISLKGIDISTIVCPLCHASVESSSHILFSCPMARHL</sequence>
<dbReference type="InterPro" id="IPR026960">
    <property type="entry name" value="RVT-Znf"/>
</dbReference>
<proteinExistence type="predicted"/>
<gene>
    <name evidence="3" type="ORF">Tci_377512</name>
</gene>
<feature type="region of interest" description="Disordered" evidence="1">
    <location>
        <begin position="81"/>
        <end position="107"/>
    </location>
</feature>
<keyword evidence="3" id="KW-0808">Transferase</keyword>
<dbReference type="PANTHER" id="PTHR36617">
    <property type="entry name" value="PROTEIN, PUTATIVE-RELATED"/>
    <property type="match status" value="1"/>
</dbReference>
<protein>
    <submittedName>
        <fullName evidence="3">RNA-directed DNA polymerase, eukaryota</fullName>
    </submittedName>
</protein>
<evidence type="ECO:0000313" key="3">
    <source>
        <dbReference type="EMBL" id="GEY05538.1"/>
    </source>
</evidence>
<keyword evidence="3" id="KW-0548">Nucleotidyltransferase</keyword>
<feature type="compositionally biased region" description="Acidic residues" evidence="1">
    <location>
        <begin position="81"/>
        <end position="92"/>
    </location>
</feature>
<dbReference type="GO" id="GO:0003964">
    <property type="term" value="F:RNA-directed DNA polymerase activity"/>
    <property type="evidence" value="ECO:0007669"/>
    <property type="project" value="UniProtKB-KW"/>
</dbReference>
<organism evidence="3">
    <name type="scientific">Tanacetum cinerariifolium</name>
    <name type="common">Dalmatian daisy</name>
    <name type="synonym">Chrysanthemum cinerariifolium</name>
    <dbReference type="NCBI Taxonomy" id="118510"/>
    <lineage>
        <taxon>Eukaryota</taxon>
        <taxon>Viridiplantae</taxon>
        <taxon>Streptophyta</taxon>
        <taxon>Embryophyta</taxon>
        <taxon>Tracheophyta</taxon>
        <taxon>Spermatophyta</taxon>
        <taxon>Magnoliopsida</taxon>
        <taxon>eudicotyledons</taxon>
        <taxon>Gunneridae</taxon>
        <taxon>Pentapetalae</taxon>
        <taxon>asterids</taxon>
        <taxon>campanulids</taxon>
        <taxon>Asterales</taxon>
        <taxon>Asteraceae</taxon>
        <taxon>Asteroideae</taxon>
        <taxon>Anthemideae</taxon>
        <taxon>Anthemidinae</taxon>
        <taxon>Tanacetum</taxon>
    </lineage>
</organism>
<evidence type="ECO:0000259" key="2">
    <source>
        <dbReference type="Pfam" id="PF13966"/>
    </source>
</evidence>
<dbReference type="EMBL" id="BKCJ010148534">
    <property type="protein sequence ID" value="GEY05538.1"/>
    <property type="molecule type" value="Genomic_DNA"/>
</dbReference>
<comment type="caution">
    <text evidence="3">The sequence shown here is derived from an EMBL/GenBank/DDBJ whole genome shotgun (WGS) entry which is preliminary data.</text>
</comment>
<dbReference type="Pfam" id="PF13966">
    <property type="entry name" value="zf-RVT"/>
    <property type="match status" value="1"/>
</dbReference>
<reference evidence="3" key="1">
    <citation type="journal article" date="2019" name="Sci. Rep.">
        <title>Draft genome of Tanacetum cinerariifolium, the natural source of mosquito coil.</title>
        <authorList>
            <person name="Yamashiro T."/>
            <person name="Shiraishi A."/>
            <person name="Satake H."/>
            <person name="Nakayama K."/>
        </authorList>
    </citation>
    <scope>NUCLEOTIDE SEQUENCE</scope>
</reference>
<accession>A0A699HLP2</accession>
<dbReference type="PANTHER" id="PTHR36617:SF16">
    <property type="entry name" value="OS04G0516500 PROTEIN"/>
    <property type="match status" value="1"/>
</dbReference>
<dbReference type="AlphaFoldDB" id="A0A699HLP2"/>